<dbReference type="AlphaFoldDB" id="A0A2H3JL28"/>
<accession>A0A2H3JL28</accession>
<evidence type="ECO:0000256" key="2">
    <source>
        <dbReference type="SAM" id="SignalP"/>
    </source>
</evidence>
<evidence type="ECO:0000313" key="4">
    <source>
        <dbReference type="Proteomes" id="UP000218811"/>
    </source>
</evidence>
<feature type="chain" id="PRO_5013695692" evidence="2">
    <location>
        <begin position="21"/>
        <end position="120"/>
    </location>
</feature>
<name>A0A2H3JL28_WOLCO</name>
<dbReference type="SUPFAM" id="SSF50685">
    <property type="entry name" value="Barwin-like endoglucanases"/>
    <property type="match status" value="1"/>
</dbReference>
<dbReference type="STRING" id="742152.A0A2H3JL28"/>
<dbReference type="PANTHER" id="PTHR31836:SF29">
    <property type="entry name" value="RLPA-LIKE PROTEIN DOUBLE-PSI BETA-BARREL DOMAIN-CONTAINING PROTEIN"/>
    <property type="match status" value="1"/>
</dbReference>
<dbReference type="Gene3D" id="2.40.40.10">
    <property type="entry name" value="RlpA-like domain"/>
    <property type="match status" value="1"/>
</dbReference>
<dbReference type="InterPro" id="IPR036908">
    <property type="entry name" value="RlpA-like_sf"/>
</dbReference>
<sequence>MSRLAMFAAALVGLVSVVSASPIANNTALDKRVTHKGWATWYDAGLGACGYTDNDSEHVVAISHDIFGSGGNCNQIGQLLQACDATDLDFSKYLFEEFADTGVGKLEGVTWHFMAKGWSL</sequence>
<keyword evidence="1 2" id="KW-0732">Signal</keyword>
<dbReference type="InterPro" id="IPR051477">
    <property type="entry name" value="Expansin_CellWall"/>
</dbReference>
<dbReference type="CDD" id="cd22191">
    <property type="entry name" value="DPBB_RlpA_EXP_N-like"/>
    <property type="match status" value="1"/>
</dbReference>
<evidence type="ECO:0000256" key="1">
    <source>
        <dbReference type="ARBA" id="ARBA00022729"/>
    </source>
</evidence>
<dbReference type="EMBL" id="KB468135">
    <property type="protein sequence ID" value="PCH42902.1"/>
    <property type="molecule type" value="Genomic_DNA"/>
</dbReference>
<dbReference type="Proteomes" id="UP000218811">
    <property type="component" value="Unassembled WGS sequence"/>
</dbReference>
<proteinExistence type="predicted"/>
<feature type="signal peptide" evidence="2">
    <location>
        <begin position="1"/>
        <end position="20"/>
    </location>
</feature>
<gene>
    <name evidence="3" type="ORF">WOLCODRAFT_90050</name>
</gene>
<reference evidence="3 4" key="1">
    <citation type="journal article" date="2012" name="Science">
        <title>The Paleozoic origin of enzymatic lignin decomposition reconstructed from 31 fungal genomes.</title>
        <authorList>
            <person name="Floudas D."/>
            <person name="Binder M."/>
            <person name="Riley R."/>
            <person name="Barry K."/>
            <person name="Blanchette R.A."/>
            <person name="Henrissat B."/>
            <person name="Martinez A.T."/>
            <person name="Otillar R."/>
            <person name="Spatafora J.W."/>
            <person name="Yadav J.S."/>
            <person name="Aerts A."/>
            <person name="Benoit I."/>
            <person name="Boyd A."/>
            <person name="Carlson A."/>
            <person name="Copeland A."/>
            <person name="Coutinho P.M."/>
            <person name="de Vries R.P."/>
            <person name="Ferreira P."/>
            <person name="Findley K."/>
            <person name="Foster B."/>
            <person name="Gaskell J."/>
            <person name="Glotzer D."/>
            <person name="Gorecki P."/>
            <person name="Heitman J."/>
            <person name="Hesse C."/>
            <person name="Hori C."/>
            <person name="Igarashi K."/>
            <person name="Jurgens J.A."/>
            <person name="Kallen N."/>
            <person name="Kersten P."/>
            <person name="Kohler A."/>
            <person name="Kuees U."/>
            <person name="Kumar T.K.A."/>
            <person name="Kuo A."/>
            <person name="LaButti K."/>
            <person name="Larrondo L.F."/>
            <person name="Lindquist E."/>
            <person name="Ling A."/>
            <person name="Lombard V."/>
            <person name="Lucas S."/>
            <person name="Lundell T."/>
            <person name="Martin R."/>
            <person name="McLaughlin D.J."/>
            <person name="Morgenstern I."/>
            <person name="Morin E."/>
            <person name="Murat C."/>
            <person name="Nagy L.G."/>
            <person name="Nolan M."/>
            <person name="Ohm R.A."/>
            <person name="Patyshakuliyeva A."/>
            <person name="Rokas A."/>
            <person name="Ruiz-Duenas F.J."/>
            <person name="Sabat G."/>
            <person name="Salamov A."/>
            <person name="Samejima M."/>
            <person name="Schmutz J."/>
            <person name="Slot J.C."/>
            <person name="St John F."/>
            <person name="Stenlid J."/>
            <person name="Sun H."/>
            <person name="Sun S."/>
            <person name="Syed K."/>
            <person name="Tsang A."/>
            <person name="Wiebenga A."/>
            <person name="Young D."/>
            <person name="Pisabarro A."/>
            <person name="Eastwood D.C."/>
            <person name="Martin F."/>
            <person name="Cullen D."/>
            <person name="Grigoriev I.V."/>
            <person name="Hibbett D.S."/>
        </authorList>
    </citation>
    <scope>NUCLEOTIDE SEQUENCE [LARGE SCALE GENOMIC DNA]</scope>
    <source>
        <strain evidence="3 4">MD-104</strain>
    </source>
</reference>
<evidence type="ECO:0000313" key="3">
    <source>
        <dbReference type="EMBL" id="PCH42902.1"/>
    </source>
</evidence>
<keyword evidence="4" id="KW-1185">Reference proteome</keyword>
<dbReference type="OrthoDB" id="623670at2759"/>
<dbReference type="PANTHER" id="PTHR31836">
    <property type="match status" value="1"/>
</dbReference>
<organism evidence="3 4">
    <name type="scientific">Wolfiporia cocos (strain MD-104)</name>
    <name type="common">Brown rot fungus</name>
    <dbReference type="NCBI Taxonomy" id="742152"/>
    <lineage>
        <taxon>Eukaryota</taxon>
        <taxon>Fungi</taxon>
        <taxon>Dikarya</taxon>
        <taxon>Basidiomycota</taxon>
        <taxon>Agaricomycotina</taxon>
        <taxon>Agaricomycetes</taxon>
        <taxon>Polyporales</taxon>
        <taxon>Phaeolaceae</taxon>
        <taxon>Wolfiporia</taxon>
    </lineage>
</organism>
<protein>
    <submittedName>
        <fullName evidence="3">Uncharacterized protein</fullName>
    </submittedName>
</protein>